<dbReference type="EMBL" id="FRFE01000007">
    <property type="protein sequence ID" value="SHO47460.1"/>
    <property type="molecule type" value="Genomic_DNA"/>
</dbReference>
<dbReference type="Proteomes" id="UP000184603">
    <property type="component" value="Unassembled WGS sequence"/>
</dbReference>
<reference evidence="1 2" key="1">
    <citation type="submission" date="2016-12" db="EMBL/GenBank/DDBJ databases">
        <authorList>
            <person name="Song W.-J."/>
            <person name="Kurnit D.M."/>
        </authorList>
    </citation>
    <scope>NUCLEOTIDE SEQUENCE [LARGE SCALE GENOMIC DNA]</scope>
    <source>
        <strain evidence="1 2">DSM 18488</strain>
    </source>
</reference>
<keyword evidence="2" id="KW-1185">Reference proteome</keyword>
<organism evidence="1 2">
    <name type="scientific">Desulfopila aestuarii DSM 18488</name>
    <dbReference type="NCBI Taxonomy" id="1121416"/>
    <lineage>
        <taxon>Bacteria</taxon>
        <taxon>Pseudomonadati</taxon>
        <taxon>Thermodesulfobacteriota</taxon>
        <taxon>Desulfobulbia</taxon>
        <taxon>Desulfobulbales</taxon>
        <taxon>Desulfocapsaceae</taxon>
        <taxon>Desulfopila</taxon>
    </lineage>
</organism>
<evidence type="ECO:0000313" key="1">
    <source>
        <dbReference type="EMBL" id="SHO47460.1"/>
    </source>
</evidence>
<proteinExistence type="predicted"/>
<protein>
    <submittedName>
        <fullName evidence="1">Uncharacterized protein</fullName>
    </submittedName>
</protein>
<name>A0A1M7Y514_9BACT</name>
<evidence type="ECO:0000313" key="2">
    <source>
        <dbReference type="Proteomes" id="UP000184603"/>
    </source>
</evidence>
<gene>
    <name evidence="1" type="ORF">SAMN02745220_01879</name>
</gene>
<sequence>MIPPGLWMTLQGTTEAIIGQKKEGALKGTLFYKQIAVRRNIRRNRSASADQPFYRLLCQDQMGTARRFS</sequence>
<dbReference type="AlphaFoldDB" id="A0A1M7Y514"/>
<accession>A0A1M7Y514</accession>